<keyword evidence="2" id="KW-0719">Serine esterase</keyword>
<keyword evidence="4" id="KW-0378">Hydrolase</keyword>
<organism evidence="4 5">
    <name type="scientific">Mycoplasmopsis phocirhinis</name>
    <dbReference type="NCBI Taxonomy" id="142650"/>
    <lineage>
        <taxon>Bacteria</taxon>
        <taxon>Bacillati</taxon>
        <taxon>Mycoplasmatota</taxon>
        <taxon>Mycoplasmoidales</taxon>
        <taxon>Metamycoplasmataceae</taxon>
        <taxon>Mycoplasmopsis</taxon>
    </lineage>
</organism>
<name>A0A4P6MLI0_9BACT</name>
<dbReference type="KEGG" id="mphi:EG856_00025"/>
<dbReference type="RefSeq" id="WP_130429106.1">
    <property type="nucleotide sequence ID" value="NZ_CP034841.1"/>
</dbReference>
<dbReference type="InterPro" id="IPR000073">
    <property type="entry name" value="AB_hydrolase_1"/>
</dbReference>
<evidence type="ECO:0000259" key="3">
    <source>
        <dbReference type="Pfam" id="PF00561"/>
    </source>
</evidence>
<dbReference type="Proteomes" id="UP000289326">
    <property type="component" value="Chromosome"/>
</dbReference>
<sequence length="274" mass="31888">MIRKLIQIGSETISYLSDENLGKVVVLFLHGFGDEATRAKTLFKNENRIYSIIAPDMPGCGNSTHNKPITMEYYSLIVKQFIEKLLQNKHLYIVTHSLGSIAALSNATTNPNIIQIFSVAPLMPRDQDDATKKQTLKWLLPNNPQELYDSQFNLFCDEDNSYILQESVKNKILNTDESFFKHRHSVFKTLTNEILQGTYVKNVYENYFKTKRDFMAFISQKDKYFDYKASKKYVDLYNISTAEINDSGHAMLYKNTQKIHKYINNFIFKKEGFY</sequence>
<dbReference type="Gene3D" id="3.40.50.1820">
    <property type="entry name" value="alpha/beta hydrolase"/>
    <property type="match status" value="1"/>
</dbReference>
<dbReference type="EMBL" id="CP034841">
    <property type="protein sequence ID" value="QBF34328.1"/>
    <property type="molecule type" value="Genomic_DNA"/>
</dbReference>
<reference evidence="4 5" key="1">
    <citation type="submission" date="2019-01" db="EMBL/GenBank/DDBJ databases">
        <title>Complete sequence and annotation of the Mycoplasma phocirhinis strain 852T genome.</title>
        <authorList>
            <person name="Frasca S.Jr."/>
            <person name="Kutish G.F."/>
            <person name="Castellanos Gell J."/>
            <person name="Michaels D.L."/>
            <person name="Brown D.R."/>
        </authorList>
    </citation>
    <scope>NUCLEOTIDE SEQUENCE [LARGE SCALE GENOMIC DNA]</scope>
    <source>
        <strain evidence="4 5">852</strain>
    </source>
</reference>
<dbReference type="GO" id="GO:0016020">
    <property type="term" value="C:membrane"/>
    <property type="evidence" value="ECO:0007669"/>
    <property type="project" value="TreeGrafter"/>
</dbReference>
<dbReference type="InterPro" id="IPR029058">
    <property type="entry name" value="AB_hydrolase_fold"/>
</dbReference>
<dbReference type="SUPFAM" id="SSF53474">
    <property type="entry name" value="alpha/beta-Hydrolases"/>
    <property type="match status" value="1"/>
</dbReference>
<evidence type="ECO:0000313" key="5">
    <source>
        <dbReference type="Proteomes" id="UP000289326"/>
    </source>
</evidence>
<keyword evidence="5" id="KW-1185">Reference proteome</keyword>
<accession>A0A4P6MLI0</accession>
<dbReference type="AlphaFoldDB" id="A0A4P6MLI0"/>
<dbReference type="PANTHER" id="PTHR43798:SF33">
    <property type="entry name" value="HYDROLASE, PUTATIVE (AFU_ORTHOLOGUE AFUA_2G14860)-RELATED"/>
    <property type="match status" value="1"/>
</dbReference>
<comment type="similarity">
    <text evidence="1">Belongs to the lipase/esterase LIP3/BchO family.</text>
</comment>
<feature type="domain" description="AB hydrolase-1" evidence="3">
    <location>
        <begin position="25"/>
        <end position="254"/>
    </location>
</feature>
<evidence type="ECO:0000256" key="2">
    <source>
        <dbReference type="ARBA" id="ARBA00022487"/>
    </source>
</evidence>
<evidence type="ECO:0000313" key="4">
    <source>
        <dbReference type="EMBL" id="QBF34328.1"/>
    </source>
</evidence>
<dbReference type="OrthoDB" id="397642at2"/>
<dbReference type="Pfam" id="PF00561">
    <property type="entry name" value="Abhydrolase_1"/>
    <property type="match status" value="1"/>
</dbReference>
<dbReference type="GO" id="GO:0052689">
    <property type="term" value="F:carboxylic ester hydrolase activity"/>
    <property type="evidence" value="ECO:0007669"/>
    <property type="project" value="UniProtKB-KW"/>
</dbReference>
<dbReference type="PANTHER" id="PTHR43798">
    <property type="entry name" value="MONOACYLGLYCEROL LIPASE"/>
    <property type="match status" value="1"/>
</dbReference>
<protein>
    <submittedName>
        <fullName evidence="4">Alpha/beta hydrolase</fullName>
    </submittedName>
</protein>
<gene>
    <name evidence="4" type="ORF">EG856_00025</name>
</gene>
<proteinExistence type="inferred from homology"/>
<dbReference type="InterPro" id="IPR050266">
    <property type="entry name" value="AB_hydrolase_sf"/>
</dbReference>
<evidence type="ECO:0000256" key="1">
    <source>
        <dbReference type="ARBA" id="ARBA00006989"/>
    </source>
</evidence>